<evidence type="ECO:0008006" key="5">
    <source>
        <dbReference type="Google" id="ProtNLM"/>
    </source>
</evidence>
<feature type="region of interest" description="Disordered" evidence="1">
    <location>
        <begin position="46"/>
        <end position="85"/>
    </location>
</feature>
<keyword evidence="2" id="KW-0732">Signal</keyword>
<dbReference type="AlphaFoldDB" id="A0A1H0RQ12"/>
<evidence type="ECO:0000256" key="2">
    <source>
        <dbReference type="SAM" id="SignalP"/>
    </source>
</evidence>
<dbReference type="Proteomes" id="UP000198741">
    <property type="component" value="Chromosome I"/>
</dbReference>
<dbReference type="EMBL" id="LT629710">
    <property type="protein sequence ID" value="SDP31574.1"/>
    <property type="molecule type" value="Genomic_DNA"/>
</dbReference>
<feature type="signal peptide" evidence="2">
    <location>
        <begin position="1"/>
        <end position="21"/>
    </location>
</feature>
<sequence length="246" mass="24698">MYRTARHIGIVSTLALALALAGCTSGSTTKRTVTVVNTVTSGAAASKPTSSVVVGSPPTSAKPSTSAPASSTTPKPTKTSPTKTSVTAAPIVKLDPLKADCTDLLTADDVKAAIGATIGSATNRIRLGAGDRGATGAIRCLYGSTDKGKTAPVRVRLTQYSSAAAAKKQIGVDVAAAQDAGAKVTTPTIEGYPSSLQLKAGGVIEMQYGTWTLSLAVSDKLASDAKLTSGLPDLAGQVLTRLVKNG</sequence>
<proteinExistence type="predicted"/>
<dbReference type="OrthoDB" id="5196842at2"/>
<evidence type="ECO:0000313" key="4">
    <source>
        <dbReference type="Proteomes" id="UP000198741"/>
    </source>
</evidence>
<evidence type="ECO:0000313" key="3">
    <source>
        <dbReference type="EMBL" id="SDP31574.1"/>
    </source>
</evidence>
<feature type="chain" id="PRO_5039089699" description="DUF3558 domain-containing protein" evidence="2">
    <location>
        <begin position="22"/>
        <end position="246"/>
    </location>
</feature>
<keyword evidence="4" id="KW-1185">Reference proteome</keyword>
<reference evidence="3 4" key="1">
    <citation type="submission" date="2016-10" db="EMBL/GenBank/DDBJ databases">
        <authorList>
            <person name="de Groot N.N."/>
        </authorList>
    </citation>
    <scope>NUCLEOTIDE SEQUENCE [LARGE SCALE GENOMIC DNA]</scope>
    <source>
        <strain evidence="4">P4-7,KCTC 19426,CECT 7604</strain>
    </source>
</reference>
<dbReference type="RefSeq" id="WP_090478683.1">
    <property type="nucleotide sequence ID" value="NZ_LT629710.1"/>
</dbReference>
<gene>
    <name evidence="3" type="ORF">SAMN04515671_3696</name>
</gene>
<organism evidence="3 4">
    <name type="scientific">Nakamurella panacisegetis</name>
    <dbReference type="NCBI Taxonomy" id="1090615"/>
    <lineage>
        <taxon>Bacteria</taxon>
        <taxon>Bacillati</taxon>
        <taxon>Actinomycetota</taxon>
        <taxon>Actinomycetes</taxon>
        <taxon>Nakamurellales</taxon>
        <taxon>Nakamurellaceae</taxon>
        <taxon>Nakamurella</taxon>
    </lineage>
</organism>
<dbReference type="PROSITE" id="PS51257">
    <property type="entry name" value="PROKAR_LIPOPROTEIN"/>
    <property type="match status" value="1"/>
</dbReference>
<name>A0A1H0RQ12_9ACTN</name>
<protein>
    <recommendedName>
        <fullName evidence="5">DUF3558 domain-containing protein</fullName>
    </recommendedName>
</protein>
<accession>A0A1H0RQ12</accession>
<evidence type="ECO:0000256" key="1">
    <source>
        <dbReference type="SAM" id="MobiDB-lite"/>
    </source>
</evidence>